<dbReference type="InterPro" id="IPR009057">
    <property type="entry name" value="Homeodomain-like_sf"/>
</dbReference>
<dbReference type="InterPro" id="IPR011075">
    <property type="entry name" value="TetR_C"/>
</dbReference>
<evidence type="ECO:0000259" key="5">
    <source>
        <dbReference type="PROSITE" id="PS50977"/>
    </source>
</evidence>
<keyword evidence="3" id="KW-0804">Transcription</keyword>
<evidence type="ECO:0000313" key="6">
    <source>
        <dbReference type="EMBL" id="TCO58301.1"/>
    </source>
</evidence>
<dbReference type="SUPFAM" id="SSF46689">
    <property type="entry name" value="Homeodomain-like"/>
    <property type="match status" value="1"/>
</dbReference>
<protein>
    <submittedName>
        <fullName evidence="6">TetR family transcriptional regulator</fullName>
    </submittedName>
</protein>
<feature type="domain" description="HTH tetR-type" evidence="5">
    <location>
        <begin position="17"/>
        <end position="77"/>
    </location>
</feature>
<feature type="DNA-binding region" description="H-T-H motif" evidence="4">
    <location>
        <begin position="40"/>
        <end position="59"/>
    </location>
</feature>
<dbReference type="SUPFAM" id="SSF48498">
    <property type="entry name" value="Tetracyclin repressor-like, C-terminal domain"/>
    <property type="match status" value="1"/>
</dbReference>
<keyword evidence="2 4" id="KW-0238">DNA-binding</keyword>
<dbReference type="InterPro" id="IPR001647">
    <property type="entry name" value="HTH_TetR"/>
</dbReference>
<reference evidence="6 7" key="1">
    <citation type="submission" date="2019-03" db="EMBL/GenBank/DDBJ databases">
        <title>Genomic Encyclopedia of Type Strains, Phase IV (KMG-IV): sequencing the most valuable type-strain genomes for metagenomic binning, comparative biology and taxonomic classification.</title>
        <authorList>
            <person name="Goeker M."/>
        </authorList>
    </citation>
    <scope>NUCLEOTIDE SEQUENCE [LARGE SCALE GENOMIC DNA]</scope>
    <source>
        <strain evidence="6 7">DSM 45934</strain>
    </source>
</reference>
<dbReference type="PROSITE" id="PS50977">
    <property type="entry name" value="HTH_TETR_2"/>
    <property type="match status" value="1"/>
</dbReference>
<sequence length="209" mass="22777">MSELSDSDGVFAGFGRGGKRDRLVASAADLLYRNGVAATTLADVARAAQVRPGNVYYYFKTKDDLVRAVIGMQAGQAGAMLATLETLPDPAERLKALVRRWDQMRDVIARHGCPFGTLAAEFGRLDDDLAAEADGLIRGIVEWVERQVRHLTSRDARELAIMLFAAVQGGAALSRAMRDPGVMSGQVRHLERWIDTLAVTPPWSRGPEV</sequence>
<dbReference type="PRINTS" id="PR00455">
    <property type="entry name" value="HTHTETR"/>
</dbReference>
<evidence type="ECO:0000256" key="3">
    <source>
        <dbReference type="ARBA" id="ARBA00023163"/>
    </source>
</evidence>
<dbReference type="AlphaFoldDB" id="A0A4R2JF09"/>
<dbReference type="InterPro" id="IPR036271">
    <property type="entry name" value="Tet_transcr_reg_TetR-rel_C_sf"/>
</dbReference>
<dbReference type="EMBL" id="SLWS01000005">
    <property type="protein sequence ID" value="TCO58301.1"/>
    <property type="molecule type" value="Genomic_DNA"/>
</dbReference>
<evidence type="ECO:0000256" key="4">
    <source>
        <dbReference type="PROSITE-ProRule" id="PRU00335"/>
    </source>
</evidence>
<accession>A0A4R2JF09</accession>
<dbReference type="Proteomes" id="UP000295680">
    <property type="component" value="Unassembled WGS sequence"/>
</dbReference>
<comment type="caution">
    <text evidence="6">The sequence shown here is derived from an EMBL/GenBank/DDBJ whole genome shotgun (WGS) entry which is preliminary data.</text>
</comment>
<dbReference type="PANTHER" id="PTHR47506:SF3">
    <property type="entry name" value="HTH-TYPE TRANSCRIPTIONAL REGULATOR LMRA"/>
    <property type="match status" value="1"/>
</dbReference>
<dbReference type="Pfam" id="PF16925">
    <property type="entry name" value="TetR_C_13"/>
    <property type="match status" value="1"/>
</dbReference>
<evidence type="ECO:0000313" key="7">
    <source>
        <dbReference type="Proteomes" id="UP000295680"/>
    </source>
</evidence>
<keyword evidence="7" id="KW-1185">Reference proteome</keyword>
<proteinExistence type="predicted"/>
<dbReference type="Pfam" id="PF00440">
    <property type="entry name" value="TetR_N"/>
    <property type="match status" value="1"/>
</dbReference>
<dbReference type="GO" id="GO:0003677">
    <property type="term" value="F:DNA binding"/>
    <property type="evidence" value="ECO:0007669"/>
    <property type="project" value="UniProtKB-UniRule"/>
</dbReference>
<dbReference type="PANTHER" id="PTHR47506">
    <property type="entry name" value="TRANSCRIPTIONAL REGULATORY PROTEIN"/>
    <property type="match status" value="1"/>
</dbReference>
<keyword evidence="1" id="KW-0805">Transcription regulation</keyword>
<gene>
    <name evidence="6" type="ORF">EV192_105366</name>
</gene>
<organism evidence="6 7">
    <name type="scientific">Actinocrispum wychmicini</name>
    <dbReference type="NCBI Taxonomy" id="1213861"/>
    <lineage>
        <taxon>Bacteria</taxon>
        <taxon>Bacillati</taxon>
        <taxon>Actinomycetota</taxon>
        <taxon>Actinomycetes</taxon>
        <taxon>Pseudonocardiales</taxon>
        <taxon>Pseudonocardiaceae</taxon>
        <taxon>Actinocrispum</taxon>
    </lineage>
</organism>
<dbReference type="Gene3D" id="1.10.357.10">
    <property type="entry name" value="Tetracycline Repressor, domain 2"/>
    <property type="match status" value="1"/>
</dbReference>
<evidence type="ECO:0000256" key="1">
    <source>
        <dbReference type="ARBA" id="ARBA00023015"/>
    </source>
</evidence>
<evidence type="ECO:0000256" key="2">
    <source>
        <dbReference type="ARBA" id="ARBA00023125"/>
    </source>
</evidence>
<name>A0A4R2JF09_9PSEU</name>